<evidence type="ECO:0000313" key="1">
    <source>
        <dbReference type="EMBL" id="AEB06837.1"/>
    </source>
</evidence>
<protein>
    <submittedName>
        <fullName evidence="1">Uncharacterized protein</fullName>
    </submittedName>
</protein>
<dbReference type="AlphaFoldDB" id="F2NBM8"/>
<reference evidence="2" key="1">
    <citation type="journal article" date="2013" name="Stand. Genomic Sci.">
        <title>Complete genome sequence of Coriobacterium glomerans type strain (PW2(T)) from the midgut of Pyrrhocoris apterus L. (red soldier bug).</title>
        <authorList>
            <person name="Stackebrandt E."/>
            <person name="Zeytun A."/>
            <person name="Lapidus A."/>
            <person name="Nolan M."/>
            <person name="Lucas S."/>
            <person name="Hammon N."/>
            <person name="Deshpande S."/>
            <person name="Cheng J.F."/>
            <person name="Tapia R."/>
            <person name="Goodwin L.A."/>
            <person name="Pitluck S."/>
            <person name="Liolios K."/>
            <person name="Pagani I."/>
            <person name="Ivanova N."/>
            <person name="Mavromatis K."/>
            <person name="Mikhailova N."/>
            <person name="Huntemann M."/>
            <person name="Pati A."/>
            <person name="Chen A."/>
            <person name="Palaniappan K."/>
            <person name="Chang Y.J."/>
            <person name="Land M."/>
            <person name="Hauser L."/>
            <person name="Rohde M."/>
            <person name="Pukall R."/>
            <person name="Goker M."/>
            <person name="Detter J.C."/>
            <person name="Woyke T."/>
            <person name="Bristow J."/>
            <person name="Eisen J.A."/>
            <person name="Markowitz V."/>
            <person name="Hugenholtz P."/>
            <person name="Kyrpides N.C."/>
            <person name="Klenk H.P."/>
        </authorList>
    </citation>
    <scope>NUCLEOTIDE SEQUENCE</scope>
    <source>
        <strain evidence="2">ATCC 49209 / DSM 20642 / JCM 10262 / PW2</strain>
    </source>
</reference>
<keyword evidence="2" id="KW-1185">Reference proteome</keyword>
<dbReference type="KEGG" id="cgo:Corgl_0723"/>
<organism evidence="1 2">
    <name type="scientific">Coriobacterium glomerans (strain ATCC 49209 / DSM 20642 / JCM 10262 / PW2)</name>
    <dbReference type="NCBI Taxonomy" id="700015"/>
    <lineage>
        <taxon>Bacteria</taxon>
        <taxon>Bacillati</taxon>
        <taxon>Actinomycetota</taxon>
        <taxon>Coriobacteriia</taxon>
        <taxon>Coriobacteriales</taxon>
        <taxon>Coriobacteriaceae</taxon>
        <taxon>Coriobacterium</taxon>
    </lineage>
</organism>
<accession>F2NBM8</accession>
<name>F2NBM8_CORGP</name>
<proteinExistence type="predicted"/>
<dbReference type="Proteomes" id="UP000006851">
    <property type="component" value="Chromosome"/>
</dbReference>
<evidence type="ECO:0000313" key="2">
    <source>
        <dbReference type="Proteomes" id="UP000006851"/>
    </source>
</evidence>
<dbReference type="HOGENOM" id="CLU_3182597_0_0_11"/>
<dbReference type="STRING" id="700015.Corgl_0723"/>
<gene>
    <name evidence="1" type="ordered locus">Corgl_0723</name>
</gene>
<dbReference type="EMBL" id="CP002628">
    <property type="protein sequence ID" value="AEB06837.1"/>
    <property type="molecule type" value="Genomic_DNA"/>
</dbReference>
<sequence length="46" mass="5591">MFKVRDMHTVDTRLQDSNRKVSWLQYVLIPRNGRRAREVSLFEENV</sequence>